<proteinExistence type="predicted"/>
<evidence type="ECO:0000313" key="2">
    <source>
        <dbReference type="Proteomes" id="UP000033725"/>
    </source>
</evidence>
<dbReference type="AlphaFoldDB" id="A0A0F0KYY1"/>
<evidence type="ECO:0000313" key="1">
    <source>
        <dbReference type="EMBL" id="KJL24486.1"/>
    </source>
</evidence>
<name>A0A0F0KYY1_9MICO</name>
<sequence length="182" mass="19669">MRKTGGMTSPALDTLLARIVESGLLEDPIAENGLVYGRAIIDAAGTTVNVNVDPELDDVQSDDVNHEALVAAVARTLSVGESRWRSVIDEIVADIEDAVDDEPVAEQIDLRDDLEATSVVVFADAVLLAFLAPKQFPESRILVQLDEDFEVDGVEVRDLDGSETIDFGTLDDLLDEISRSDS</sequence>
<gene>
    <name evidence="1" type="ORF">RN51_01084</name>
</gene>
<accession>A0A0F0KYY1</accession>
<evidence type="ECO:0008006" key="3">
    <source>
        <dbReference type="Google" id="ProtNLM"/>
    </source>
</evidence>
<dbReference type="PATRIC" id="fig|82380.10.peg.1087"/>
<dbReference type="EMBL" id="JYIV01000020">
    <property type="protein sequence ID" value="KJL24486.1"/>
    <property type="molecule type" value="Genomic_DNA"/>
</dbReference>
<organism evidence="1 2">
    <name type="scientific">Microbacterium oxydans</name>
    <dbReference type="NCBI Taxonomy" id="82380"/>
    <lineage>
        <taxon>Bacteria</taxon>
        <taxon>Bacillati</taxon>
        <taxon>Actinomycetota</taxon>
        <taxon>Actinomycetes</taxon>
        <taxon>Micrococcales</taxon>
        <taxon>Microbacteriaceae</taxon>
        <taxon>Microbacterium</taxon>
    </lineage>
</organism>
<reference evidence="1 2" key="1">
    <citation type="submission" date="2015-02" db="EMBL/GenBank/DDBJ databases">
        <title>Draft genome sequences of ten Microbacterium spp. with emphasis on heavy metal contaminated environments.</title>
        <authorList>
            <person name="Corretto E."/>
        </authorList>
    </citation>
    <scope>NUCLEOTIDE SEQUENCE [LARGE SCALE GENOMIC DNA]</scope>
    <source>
        <strain evidence="1 2">BEL163</strain>
    </source>
</reference>
<protein>
    <recommendedName>
        <fullName evidence="3">Cytochrome C5</fullName>
    </recommendedName>
</protein>
<dbReference type="Proteomes" id="UP000033725">
    <property type="component" value="Unassembled WGS sequence"/>
</dbReference>
<comment type="caution">
    <text evidence="1">The sequence shown here is derived from an EMBL/GenBank/DDBJ whole genome shotgun (WGS) entry which is preliminary data.</text>
</comment>